<dbReference type="InterPro" id="IPR013762">
    <property type="entry name" value="Integrase-like_cat_sf"/>
</dbReference>
<dbReference type="InterPro" id="IPR002104">
    <property type="entry name" value="Integrase_catalytic"/>
</dbReference>
<evidence type="ECO:0000313" key="5">
    <source>
        <dbReference type="Proteomes" id="UP001403094"/>
    </source>
</evidence>
<dbReference type="Gene3D" id="1.10.443.10">
    <property type="entry name" value="Intergrase catalytic core"/>
    <property type="match status" value="1"/>
</dbReference>
<feature type="domain" description="Tyr recombinase" evidence="3">
    <location>
        <begin position="1"/>
        <end position="163"/>
    </location>
</feature>
<organism evidence="4 5">
    <name type="scientific">Streptomyces cheonanensis</name>
    <dbReference type="NCBI Taxonomy" id="312720"/>
    <lineage>
        <taxon>Bacteria</taxon>
        <taxon>Bacillati</taxon>
        <taxon>Actinomycetota</taxon>
        <taxon>Actinomycetes</taxon>
        <taxon>Kitasatosporales</taxon>
        <taxon>Streptomycetaceae</taxon>
        <taxon>Streptomyces</taxon>
    </lineage>
</organism>
<proteinExistence type="predicted"/>
<gene>
    <name evidence="4" type="ORF">GCM10009757_12760</name>
</gene>
<keyword evidence="1" id="KW-0233">DNA recombination</keyword>
<reference evidence="4 5" key="1">
    <citation type="journal article" date="2019" name="Int. J. Syst. Evol. Microbiol.">
        <title>The Global Catalogue of Microorganisms (GCM) 10K type strain sequencing project: providing services to taxonomists for standard genome sequencing and annotation.</title>
        <authorList>
            <consortium name="The Broad Institute Genomics Platform"/>
            <consortium name="The Broad Institute Genome Sequencing Center for Infectious Disease"/>
            <person name="Wu L."/>
            <person name="Ma J."/>
        </authorList>
    </citation>
    <scope>NUCLEOTIDE SEQUENCE [LARGE SCALE GENOMIC DNA]</scope>
    <source>
        <strain evidence="4 5">JCM 14549</strain>
    </source>
</reference>
<sequence>MRFAACTAARIGEVSGVRAHNIDRTTRTWNVCRQTTNSPGGLIDKGTKGKRRRPVPIIPEICPMVARLLDALRGRPMACLFTGPRGGRISTAVLRDTTRWDEVVVRLGYEHLRRHDLGHTGLTWRADADVRVHVLRVIAGHRSLNTTQRYLHPNMRSIENAGAASLSAYLCRDRPDPEPGWSPRGPQRDSPLASARRSVNQRAGELGRFSQLTGPSHRRDDRI</sequence>
<feature type="region of interest" description="Disordered" evidence="2">
    <location>
        <begin position="174"/>
        <end position="223"/>
    </location>
</feature>
<dbReference type="PANTHER" id="PTHR30349">
    <property type="entry name" value="PHAGE INTEGRASE-RELATED"/>
    <property type="match status" value="1"/>
</dbReference>
<protein>
    <recommendedName>
        <fullName evidence="3">Tyr recombinase domain-containing protein</fullName>
    </recommendedName>
</protein>
<dbReference type="RefSeq" id="WP_346069868.1">
    <property type="nucleotide sequence ID" value="NZ_BAAANQ010000002.1"/>
</dbReference>
<dbReference type="PANTHER" id="PTHR30349:SF64">
    <property type="entry name" value="PROPHAGE INTEGRASE INTD-RELATED"/>
    <property type="match status" value="1"/>
</dbReference>
<comment type="caution">
    <text evidence="4">The sequence shown here is derived from an EMBL/GenBank/DDBJ whole genome shotgun (WGS) entry which is preliminary data.</text>
</comment>
<dbReference type="InterPro" id="IPR050090">
    <property type="entry name" value="Tyrosine_recombinase_XerCD"/>
</dbReference>
<dbReference type="SUPFAM" id="SSF56349">
    <property type="entry name" value="DNA breaking-rejoining enzymes"/>
    <property type="match status" value="1"/>
</dbReference>
<evidence type="ECO:0000259" key="3">
    <source>
        <dbReference type="PROSITE" id="PS51898"/>
    </source>
</evidence>
<evidence type="ECO:0000256" key="2">
    <source>
        <dbReference type="SAM" id="MobiDB-lite"/>
    </source>
</evidence>
<evidence type="ECO:0000256" key="1">
    <source>
        <dbReference type="ARBA" id="ARBA00023172"/>
    </source>
</evidence>
<name>A0ABN2UZ80_9ACTN</name>
<evidence type="ECO:0000313" key="4">
    <source>
        <dbReference type="EMBL" id="GAA2045786.1"/>
    </source>
</evidence>
<dbReference type="Proteomes" id="UP001403094">
    <property type="component" value="Unassembled WGS sequence"/>
</dbReference>
<dbReference type="Pfam" id="PF00589">
    <property type="entry name" value="Phage_integrase"/>
    <property type="match status" value="1"/>
</dbReference>
<accession>A0ABN2UZ80</accession>
<dbReference type="PROSITE" id="PS51898">
    <property type="entry name" value="TYR_RECOMBINASE"/>
    <property type="match status" value="1"/>
</dbReference>
<dbReference type="InterPro" id="IPR011010">
    <property type="entry name" value="DNA_brk_join_enz"/>
</dbReference>
<keyword evidence="5" id="KW-1185">Reference proteome</keyword>
<dbReference type="EMBL" id="BAAANQ010000002">
    <property type="protein sequence ID" value="GAA2045786.1"/>
    <property type="molecule type" value="Genomic_DNA"/>
</dbReference>